<organism evidence="2 3">
    <name type="scientific">Punica granatum</name>
    <name type="common">Pomegranate</name>
    <dbReference type="NCBI Taxonomy" id="22663"/>
    <lineage>
        <taxon>Eukaryota</taxon>
        <taxon>Viridiplantae</taxon>
        <taxon>Streptophyta</taxon>
        <taxon>Embryophyta</taxon>
        <taxon>Tracheophyta</taxon>
        <taxon>Spermatophyta</taxon>
        <taxon>Magnoliopsida</taxon>
        <taxon>eudicotyledons</taxon>
        <taxon>Gunneridae</taxon>
        <taxon>Pentapetalae</taxon>
        <taxon>rosids</taxon>
        <taxon>malvids</taxon>
        <taxon>Myrtales</taxon>
        <taxon>Lythraceae</taxon>
        <taxon>Punica</taxon>
    </lineage>
</organism>
<comment type="caution">
    <text evidence="2">The sequence shown here is derived from an EMBL/GenBank/DDBJ whole genome shotgun (WGS) entry which is preliminary data.</text>
</comment>
<accession>A0A2I0L4T5</accession>
<evidence type="ECO:0000313" key="3">
    <source>
        <dbReference type="Proteomes" id="UP000233551"/>
    </source>
</evidence>
<reference evidence="2 3" key="1">
    <citation type="submission" date="2017-11" db="EMBL/GenBank/DDBJ databases">
        <title>De-novo sequencing of pomegranate (Punica granatum L.) genome.</title>
        <authorList>
            <person name="Akparov Z."/>
            <person name="Amiraslanov A."/>
            <person name="Hajiyeva S."/>
            <person name="Abbasov M."/>
            <person name="Kaur K."/>
            <person name="Hamwieh A."/>
            <person name="Solovyev V."/>
            <person name="Salamov A."/>
            <person name="Braich B."/>
            <person name="Kosarev P."/>
            <person name="Mahmoud A."/>
            <person name="Hajiyev E."/>
            <person name="Babayeva S."/>
            <person name="Izzatullayeva V."/>
            <person name="Mammadov A."/>
            <person name="Mammadov A."/>
            <person name="Sharifova S."/>
            <person name="Ojaghi J."/>
            <person name="Eynullazada K."/>
            <person name="Bayramov B."/>
            <person name="Abdulazimova A."/>
            <person name="Shahmuradov I."/>
        </authorList>
    </citation>
    <scope>NUCLEOTIDE SEQUENCE [LARGE SCALE GENOMIC DNA]</scope>
    <source>
        <strain evidence="3">cv. AG2017</strain>
        <tissue evidence="2">Leaf</tissue>
    </source>
</reference>
<dbReference type="Proteomes" id="UP000233551">
    <property type="component" value="Unassembled WGS sequence"/>
</dbReference>
<evidence type="ECO:0000313" key="2">
    <source>
        <dbReference type="EMBL" id="PKI75707.1"/>
    </source>
</evidence>
<proteinExistence type="predicted"/>
<sequence>MSSVNNSVTVRDMRRSGQGPNPTKGHRRPSTLLARGPKSSHLARGVEGRWGSPQKGRGPLPSSPVF</sequence>
<protein>
    <submittedName>
        <fullName evidence="2">Uncharacterized protein</fullName>
    </submittedName>
</protein>
<name>A0A2I0L4T5_PUNGR</name>
<feature type="region of interest" description="Disordered" evidence="1">
    <location>
        <begin position="1"/>
        <end position="66"/>
    </location>
</feature>
<evidence type="ECO:0000256" key="1">
    <source>
        <dbReference type="SAM" id="MobiDB-lite"/>
    </source>
</evidence>
<dbReference type="EMBL" id="PGOL01000155">
    <property type="protein sequence ID" value="PKI75707.1"/>
    <property type="molecule type" value="Genomic_DNA"/>
</dbReference>
<dbReference type="AlphaFoldDB" id="A0A2I0L4T5"/>
<keyword evidence="3" id="KW-1185">Reference proteome</keyword>
<gene>
    <name evidence="2" type="ORF">CRG98_003902</name>
</gene>